<dbReference type="GO" id="GO:0160237">
    <property type="term" value="F:D-Ala-D-Ala dipeptidase activity"/>
    <property type="evidence" value="ECO:0007669"/>
    <property type="project" value="UniProtKB-EC"/>
</dbReference>
<reference evidence="11 12" key="1">
    <citation type="submission" date="2018-06" db="EMBL/GenBank/DDBJ databases">
        <title>Genomic Encyclopedia of Archaeal and Bacterial Type Strains, Phase II (KMG-II): from individual species to whole genera.</title>
        <authorList>
            <person name="Goeker M."/>
        </authorList>
    </citation>
    <scope>NUCLEOTIDE SEQUENCE [LARGE SCALE GENOMIC DNA]</scope>
    <source>
        <strain evidence="11 12">DSM 23241</strain>
    </source>
</reference>
<dbReference type="SUPFAM" id="SSF55166">
    <property type="entry name" value="Hedgehog/DD-peptidase"/>
    <property type="match status" value="1"/>
</dbReference>
<feature type="active site" description="Proton donor/acceptor" evidence="9">
    <location>
        <position position="187"/>
    </location>
</feature>
<dbReference type="HAMAP" id="MF_01924">
    <property type="entry name" value="A_A_dipeptidase"/>
    <property type="match status" value="1"/>
</dbReference>
<protein>
    <recommendedName>
        <fullName evidence="9 10">D-alanyl-D-alanine dipeptidase</fullName>
        <shortName evidence="9 10">D-Ala-D-Ala dipeptidase</shortName>
        <ecNumber evidence="9 10">3.4.13.22</ecNumber>
    </recommendedName>
</protein>
<dbReference type="Pfam" id="PF01427">
    <property type="entry name" value="Peptidase_M15"/>
    <property type="match status" value="1"/>
</dbReference>
<feature type="binding site" evidence="9">
    <location>
        <position position="129"/>
    </location>
    <ligand>
        <name>Zn(2+)</name>
        <dbReference type="ChEBI" id="CHEBI:29105"/>
        <note>catalytic</note>
    </ligand>
</feature>
<evidence type="ECO:0000256" key="1">
    <source>
        <dbReference type="ARBA" id="ARBA00001362"/>
    </source>
</evidence>
<name>A0A2W7SKW6_9BACT</name>
<evidence type="ECO:0000256" key="4">
    <source>
        <dbReference type="ARBA" id="ARBA00022801"/>
    </source>
</evidence>
<gene>
    <name evidence="11" type="ORF">LX80_01236</name>
</gene>
<keyword evidence="6 9" id="KW-0224">Dipeptidase</keyword>
<feature type="binding site" evidence="9">
    <location>
        <position position="190"/>
    </location>
    <ligand>
        <name>Zn(2+)</name>
        <dbReference type="ChEBI" id="CHEBI:29105"/>
        <note>catalytic</note>
    </ligand>
</feature>
<keyword evidence="12" id="KW-1185">Reference proteome</keyword>
<dbReference type="GO" id="GO:0008270">
    <property type="term" value="F:zinc ion binding"/>
    <property type="evidence" value="ECO:0007669"/>
    <property type="project" value="UniProtKB-UniRule"/>
</dbReference>
<evidence type="ECO:0000256" key="9">
    <source>
        <dbReference type="HAMAP-Rule" id="MF_01924"/>
    </source>
</evidence>
<feature type="binding site" evidence="9">
    <location>
        <position position="122"/>
    </location>
    <ligand>
        <name>Zn(2+)</name>
        <dbReference type="ChEBI" id="CHEBI:29105"/>
        <note>catalytic</note>
    </ligand>
</feature>
<dbReference type="GO" id="GO:0006508">
    <property type="term" value="P:proteolysis"/>
    <property type="evidence" value="ECO:0007669"/>
    <property type="project" value="UniProtKB-KW"/>
</dbReference>
<comment type="similarity">
    <text evidence="9 10">Belongs to the peptidase M15D family.</text>
</comment>
<evidence type="ECO:0000256" key="8">
    <source>
        <dbReference type="ARBA" id="ARBA00023316"/>
    </source>
</evidence>
<evidence type="ECO:0000256" key="10">
    <source>
        <dbReference type="PIRNR" id="PIRNR026671"/>
    </source>
</evidence>
<dbReference type="InterPro" id="IPR009045">
    <property type="entry name" value="Zn_M74/Hedgehog-like"/>
</dbReference>
<sequence>MPKRKSKVNFAENQHFFKKNDKRYDSLSMINLTQYIPGIVIDLRYAGYNNFMHIPMYKQHPNTTFLRKPAAEALKKAQEALNQQSLSLVIWDGYRPYDVTVDFWNKVHDERYVANPKNGSGHNRGIAVDVSIINLKNGQLLNMGTDFDNFTDSAHANFMGLPDSVLANRRLLRQTMQAFGFEALPTEWWHNSWPNAKHFPILNVTFKQLQRMTK</sequence>
<keyword evidence="8 10" id="KW-0961">Cell wall biogenesis/degradation</keyword>
<evidence type="ECO:0000256" key="6">
    <source>
        <dbReference type="ARBA" id="ARBA00022997"/>
    </source>
</evidence>
<keyword evidence="7 9" id="KW-0482">Metalloprotease</keyword>
<dbReference type="RefSeq" id="WP_170120391.1">
    <property type="nucleotide sequence ID" value="NZ_QKZV01000003.1"/>
</dbReference>
<feature type="site" description="Transition state stabilizer" evidence="9">
    <location>
        <position position="95"/>
    </location>
</feature>
<comment type="function">
    <text evidence="9 10">Catalyzes hydrolysis of the D-alanyl-D-alanine dipeptide.</text>
</comment>
<accession>A0A2W7SKW6</accession>
<evidence type="ECO:0000256" key="5">
    <source>
        <dbReference type="ARBA" id="ARBA00022833"/>
    </source>
</evidence>
<keyword evidence="3 9" id="KW-0479">Metal-binding</keyword>
<comment type="caution">
    <text evidence="11">The sequence shown here is derived from an EMBL/GenBank/DDBJ whole genome shotgun (WGS) entry which is preliminary data.</text>
</comment>
<proteinExistence type="inferred from homology"/>
<dbReference type="EMBL" id="QKZV01000003">
    <property type="protein sequence ID" value="PZX63585.1"/>
    <property type="molecule type" value="Genomic_DNA"/>
</dbReference>
<comment type="cofactor">
    <cofactor evidence="9">
        <name>Zn(2+)</name>
        <dbReference type="ChEBI" id="CHEBI:29105"/>
    </cofactor>
    <text evidence="9">Binds 1 zinc ion per subunit.</text>
</comment>
<dbReference type="EC" id="3.4.13.22" evidence="9 10"/>
<comment type="catalytic activity">
    <reaction evidence="1 9 10">
        <text>D-alanyl-D-alanine + H2O = 2 D-alanine</text>
        <dbReference type="Rhea" id="RHEA:20661"/>
        <dbReference type="ChEBI" id="CHEBI:15377"/>
        <dbReference type="ChEBI" id="CHEBI:57416"/>
        <dbReference type="ChEBI" id="CHEBI:57822"/>
        <dbReference type="EC" id="3.4.13.22"/>
    </reaction>
</comment>
<dbReference type="PANTHER" id="PTHR43126:SF1">
    <property type="entry name" value="D-ALANYL-D-ALANINE DIPEPTIDASE"/>
    <property type="match status" value="1"/>
</dbReference>
<dbReference type="AlphaFoldDB" id="A0A2W7SKW6"/>
<dbReference type="Gene3D" id="3.30.1380.10">
    <property type="match status" value="1"/>
</dbReference>
<organism evidence="11 12">
    <name type="scientific">Hydrotalea sandarakina</name>
    <dbReference type="NCBI Taxonomy" id="1004304"/>
    <lineage>
        <taxon>Bacteria</taxon>
        <taxon>Pseudomonadati</taxon>
        <taxon>Bacteroidota</taxon>
        <taxon>Chitinophagia</taxon>
        <taxon>Chitinophagales</taxon>
        <taxon>Chitinophagaceae</taxon>
        <taxon>Hydrotalea</taxon>
    </lineage>
</organism>
<dbReference type="GO" id="GO:0008237">
    <property type="term" value="F:metallopeptidase activity"/>
    <property type="evidence" value="ECO:0007669"/>
    <property type="project" value="UniProtKB-KW"/>
</dbReference>
<evidence type="ECO:0000313" key="12">
    <source>
        <dbReference type="Proteomes" id="UP000249720"/>
    </source>
</evidence>
<keyword evidence="5 9" id="KW-0862">Zinc</keyword>
<dbReference type="PANTHER" id="PTHR43126">
    <property type="entry name" value="D-ALANYL-D-ALANINE DIPEPTIDASE"/>
    <property type="match status" value="1"/>
</dbReference>
<evidence type="ECO:0000256" key="2">
    <source>
        <dbReference type="ARBA" id="ARBA00022670"/>
    </source>
</evidence>
<evidence type="ECO:0000256" key="3">
    <source>
        <dbReference type="ARBA" id="ARBA00022723"/>
    </source>
</evidence>
<keyword evidence="2 9" id="KW-0645">Protease</keyword>
<keyword evidence="4 9" id="KW-0378">Hydrolase</keyword>
<dbReference type="Proteomes" id="UP000249720">
    <property type="component" value="Unassembled WGS sequence"/>
</dbReference>
<dbReference type="CDD" id="cd14840">
    <property type="entry name" value="D-Ala-D-Ala_dipeptidase_Aad"/>
    <property type="match status" value="1"/>
</dbReference>
<evidence type="ECO:0000256" key="7">
    <source>
        <dbReference type="ARBA" id="ARBA00023049"/>
    </source>
</evidence>
<dbReference type="PIRSF" id="PIRSF026671">
    <property type="entry name" value="AA_dipeptidase"/>
    <property type="match status" value="1"/>
</dbReference>
<evidence type="ECO:0000313" key="11">
    <source>
        <dbReference type="EMBL" id="PZX63585.1"/>
    </source>
</evidence>
<dbReference type="GO" id="GO:0071555">
    <property type="term" value="P:cell wall organization"/>
    <property type="evidence" value="ECO:0007669"/>
    <property type="project" value="UniProtKB-KW"/>
</dbReference>
<dbReference type="InterPro" id="IPR000755">
    <property type="entry name" value="A_A_dipeptidase"/>
</dbReference>